<keyword evidence="3" id="KW-0805">Transcription regulation</keyword>
<name>A0A382ELS7_9ZZZZ</name>
<sequence>MTLSMSHILIVDDDDKIRDLLKDFLTDNNFLISTAVNAEEALEKLNFISFDLIIIDIMMPGMNGYELTKKIRESTLVPLIHLTAMGETENIIHGLEIGADDYIGKPFEPKELLLRIKNILNKTSKKPNKERIQLDSLILDLKNGKIKGGSKDLSLNDNEIKILSVLSSNPGESFSREHLIKTLGFTQERTLDVCINRLRQKIEKSPKIPKFLKTKRGSGYVLWID</sequence>
<feature type="domain" description="Response regulatory" evidence="6">
    <location>
        <begin position="7"/>
        <end position="120"/>
    </location>
</feature>
<evidence type="ECO:0000256" key="5">
    <source>
        <dbReference type="ARBA" id="ARBA00023163"/>
    </source>
</evidence>
<feature type="domain" description="OmpR/PhoB-type" evidence="7">
    <location>
        <begin position="129"/>
        <end position="224"/>
    </location>
</feature>
<keyword evidence="5" id="KW-0804">Transcription</keyword>
<keyword evidence="4" id="KW-0238">DNA-binding</keyword>
<dbReference type="CDD" id="cd00383">
    <property type="entry name" value="trans_reg_C"/>
    <property type="match status" value="1"/>
</dbReference>
<dbReference type="SMART" id="SM00862">
    <property type="entry name" value="Trans_reg_C"/>
    <property type="match status" value="1"/>
</dbReference>
<dbReference type="InterPro" id="IPR039420">
    <property type="entry name" value="WalR-like"/>
</dbReference>
<dbReference type="EMBL" id="UINC01044939">
    <property type="protein sequence ID" value="SVB51064.1"/>
    <property type="molecule type" value="Genomic_DNA"/>
</dbReference>
<dbReference type="CDD" id="cd17574">
    <property type="entry name" value="REC_OmpR"/>
    <property type="match status" value="1"/>
</dbReference>
<organism evidence="8">
    <name type="scientific">marine metagenome</name>
    <dbReference type="NCBI Taxonomy" id="408172"/>
    <lineage>
        <taxon>unclassified sequences</taxon>
        <taxon>metagenomes</taxon>
        <taxon>ecological metagenomes</taxon>
    </lineage>
</organism>
<dbReference type="GO" id="GO:0032993">
    <property type="term" value="C:protein-DNA complex"/>
    <property type="evidence" value="ECO:0007669"/>
    <property type="project" value="TreeGrafter"/>
</dbReference>
<dbReference type="Pfam" id="PF00486">
    <property type="entry name" value="Trans_reg_C"/>
    <property type="match status" value="1"/>
</dbReference>
<evidence type="ECO:0000256" key="1">
    <source>
        <dbReference type="ARBA" id="ARBA00022553"/>
    </source>
</evidence>
<dbReference type="SMART" id="SM00448">
    <property type="entry name" value="REC"/>
    <property type="match status" value="1"/>
</dbReference>
<keyword evidence="1" id="KW-0597">Phosphoprotein</keyword>
<dbReference type="Pfam" id="PF00072">
    <property type="entry name" value="Response_reg"/>
    <property type="match status" value="1"/>
</dbReference>
<dbReference type="FunFam" id="3.40.50.2300:FF:000001">
    <property type="entry name" value="DNA-binding response regulator PhoB"/>
    <property type="match status" value="1"/>
</dbReference>
<dbReference type="Gene3D" id="3.40.50.2300">
    <property type="match status" value="1"/>
</dbReference>
<dbReference type="InterPro" id="IPR011006">
    <property type="entry name" value="CheY-like_superfamily"/>
</dbReference>
<keyword evidence="2" id="KW-0902">Two-component regulatory system</keyword>
<dbReference type="PANTHER" id="PTHR48111:SF40">
    <property type="entry name" value="PHOSPHATE REGULON TRANSCRIPTIONAL REGULATORY PROTEIN PHOB"/>
    <property type="match status" value="1"/>
</dbReference>
<evidence type="ECO:0000313" key="8">
    <source>
        <dbReference type="EMBL" id="SVB51064.1"/>
    </source>
</evidence>
<evidence type="ECO:0000259" key="6">
    <source>
        <dbReference type="PROSITE" id="PS50110"/>
    </source>
</evidence>
<dbReference type="PANTHER" id="PTHR48111">
    <property type="entry name" value="REGULATOR OF RPOS"/>
    <property type="match status" value="1"/>
</dbReference>
<dbReference type="InterPro" id="IPR016032">
    <property type="entry name" value="Sig_transdc_resp-reg_C-effctor"/>
</dbReference>
<evidence type="ECO:0000259" key="7">
    <source>
        <dbReference type="PROSITE" id="PS51755"/>
    </source>
</evidence>
<gene>
    <name evidence="8" type="ORF">METZ01_LOCUS203918</name>
</gene>
<dbReference type="GO" id="GO:0005829">
    <property type="term" value="C:cytosol"/>
    <property type="evidence" value="ECO:0007669"/>
    <property type="project" value="TreeGrafter"/>
</dbReference>
<dbReference type="InterPro" id="IPR001789">
    <property type="entry name" value="Sig_transdc_resp-reg_receiver"/>
</dbReference>
<dbReference type="PROSITE" id="PS51755">
    <property type="entry name" value="OMPR_PHOB"/>
    <property type="match status" value="1"/>
</dbReference>
<proteinExistence type="predicted"/>
<dbReference type="GO" id="GO:0006355">
    <property type="term" value="P:regulation of DNA-templated transcription"/>
    <property type="evidence" value="ECO:0007669"/>
    <property type="project" value="InterPro"/>
</dbReference>
<evidence type="ECO:0008006" key="9">
    <source>
        <dbReference type="Google" id="ProtNLM"/>
    </source>
</evidence>
<protein>
    <recommendedName>
        <fullName evidence="9">DNA-binding response regulator</fullName>
    </recommendedName>
</protein>
<evidence type="ECO:0000256" key="3">
    <source>
        <dbReference type="ARBA" id="ARBA00023015"/>
    </source>
</evidence>
<dbReference type="InterPro" id="IPR036388">
    <property type="entry name" value="WH-like_DNA-bd_sf"/>
</dbReference>
<evidence type="ECO:0000256" key="2">
    <source>
        <dbReference type="ARBA" id="ARBA00023012"/>
    </source>
</evidence>
<dbReference type="SUPFAM" id="SSF46894">
    <property type="entry name" value="C-terminal effector domain of the bipartite response regulators"/>
    <property type="match status" value="1"/>
</dbReference>
<reference evidence="8" key="1">
    <citation type="submission" date="2018-05" db="EMBL/GenBank/DDBJ databases">
        <authorList>
            <person name="Lanie J.A."/>
            <person name="Ng W.-L."/>
            <person name="Kazmierczak K.M."/>
            <person name="Andrzejewski T.M."/>
            <person name="Davidsen T.M."/>
            <person name="Wayne K.J."/>
            <person name="Tettelin H."/>
            <person name="Glass J.I."/>
            <person name="Rusch D."/>
            <person name="Podicherti R."/>
            <person name="Tsui H.-C.T."/>
            <person name="Winkler M.E."/>
        </authorList>
    </citation>
    <scope>NUCLEOTIDE SEQUENCE</scope>
</reference>
<dbReference type="GO" id="GO:0000976">
    <property type="term" value="F:transcription cis-regulatory region binding"/>
    <property type="evidence" value="ECO:0007669"/>
    <property type="project" value="TreeGrafter"/>
</dbReference>
<dbReference type="GO" id="GO:0000156">
    <property type="term" value="F:phosphorelay response regulator activity"/>
    <property type="evidence" value="ECO:0007669"/>
    <property type="project" value="TreeGrafter"/>
</dbReference>
<evidence type="ECO:0000256" key="4">
    <source>
        <dbReference type="ARBA" id="ARBA00023125"/>
    </source>
</evidence>
<dbReference type="InterPro" id="IPR001867">
    <property type="entry name" value="OmpR/PhoB-type_DNA-bd"/>
</dbReference>
<accession>A0A382ELS7</accession>
<dbReference type="PROSITE" id="PS50110">
    <property type="entry name" value="RESPONSE_REGULATORY"/>
    <property type="match status" value="1"/>
</dbReference>
<dbReference type="Gene3D" id="1.10.10.10">
    <property type="entry name" value="Winged helix-like DNA-binding domain superfamily/Winged helix DNA-binding domain"/>
    <property type="match status" value="1"/>
</dbReference>
<dbReference type="SUPFAM" id="SSF52172">
    <property type="entry name" value="CheY-like"/>
    <property type="match status" value="1"/>
</dbReference>
<dbReference type="Gene3D" id="6.10.250.690">
    <property type="match status" value="1"/>
</dbReference>
<dbReference type="AlphaFoldDB" id="A0A382ELS7"/>